<proteinExistence type="predicted"/>
<accession>A0ABS6BWF2</accession>
<feature type="transmembrane region" description="Helical" evidence="1">
    <location>
        <begin position="135"/>
        <end position="154"/>
    </location>
</feature>
<name>A0ABS6BWF2_9CLOT</name>
<gene>
    <name evidence="2" type="ORF">KPL37_11145</name>
</gene>
<organism evidence="2 3">
    <name type="scientific">Clostridium frigoris</name>
    <dbReference type="NCBI Taxonomy" id="205327"/>
    <lineage>
        <taxon>Bacteria</taxon>
        <taxon>Bacillati</taxon>
        <taxon>Bacillota</taxon>
        <taxon>Clostridia</taxon>
        <taxon>Eubacteriales</taxon>
        <taxon>Clostridiaceae</taxon>
        <taxon>Clostridium</taxon>
    </lineage>
</organism>
<comment type="caution">
    <text evidence="2">The sequence shown here is derived from an EMBL/GenBank/DDBJ whole genome shotgun (WGS) entry which is preliminary data.</text>
</comment>
<dbReference type="EMBL" id="JAHLDV010000023">
    <property type="protein sequence ID" value="MBU3160303.1"/>
    <property type="molecule type" value="Genomic_DNA"/>
</dbReference>
<dbReference type="Pfam" id="PF06570">
    <property type="entry name" value="DUF1129"/>
    <property type="match status" value="1"/>
</dbReference>
<reference evidence="2 3" key="1">
    <citation type="submission" date="2021-06" db="EMBL/GenBank/DDBJ databases">
        <title>Clostridia strains as spoilage organisms.</title>
        <authorList>
            <person name="Wambui J."/>
            <person name="Stephan R."/>
            <person name="Stevens M.J.A."/>
        </authorList>
    </citation>
    <scope>NUCLEOTIDE SEQUENCE [LARGE SCALE GENOMIC DNA]</scope>
    <source>
        <strain evidence="2 3">DSM 14204</strain>
    </source>
</reference>
<dbReference type="RefSeq" id="WP_216149324.1">
    <property type="nucleotide sequence ID" value="NZ_JAHLDV010000023.1"/>
</dbReference>
<protein>
    <submittedName>
        <fullName evidence="2">DUF1129 family protein</fullName>
    </submittedName>
</protein>
<feature type="transmembrane region" description="Helical" evidence="1">
    <location>
        <begin position="201"/>
        <end position="222"/>
    </location>
</feature>
<dbReference type="InterPro" id="IPR009214">
    <property type="entry name" value="DUF1129"/>
</dbReference>
<keyword evidence="1" id="KW-0472">Membrane</keyword>
<evidence type="ECO:0000313" key="3">
    <source>
        <dbReference type="Proteomes" id="UP000776252"/>
    </source>
</evidence>
<evidence type="ECO:0000313" key="2">
    <source>
        <dbReference type="EMBL" id="MBU3160303.1"/>
    </source>
</evidence>
<evidence type="ECO:0000256" key="1">
    <source>
        <dbReference type="SAM" id="Phobius"/>
    </source>
</evidence>
<dbReference type="Proteomes" id="UP000776252">
    <property type="component" value="Unassembled WGS sequence"/>
</dbReference>
<feature type="transmembrane region" description="Helical" evidence="1">
    <location>
        <begin position="175"/>
        <end position="195"/>
    </location>
</feature>
<keyword evidence="1" id="KW-1133">Transmembrane helix</keyword>
<feature type="transmembrane region" description="Helical" evidence="1">
    <location>
        <begin position="97"/>
        <end position="115"/>
    </location>
</feature>
<sequence>MIKTKSLIKQLNKASENLSLENKKKFTDIVVYVRTSNIKTRDAEEFLQQILDSFLNAQKQGVTIENVLGTSDIKYYCEEIVDTYKASYNYSSLCSEYVMYTGMIIIMLSIINYITQSLITIKRDGVNNFTTYLNFNMGIMFQFLLIGIMIIAIMTYTKKTCFKEIVKGDKIKEFFILWVILFLWICIMVVCVMFLDKLLVFRLNIIIVLTVGIVLYLIGHYLSEK</sequence>
<keyword evidence="1" id="KW-0812">Transmembrane</keyword>
<keyword evidence="3" id="KW-1185">Reference proteome</keyword>